<keyword evidence="1" id="KW-0560">Oxidoreductase</keyword>
<dbReference type="GO" id="GO:0004601">
    <property type="term" value="F:peroxidase activity"/>
    <property type="evidence" value="ECO:0007669"/>
    <property type="project" value="UniProtKB-KW"/>
</dbReference>
<dbReference type="Gene3D" id="1.10.520.10">
    <property type="match status" value="1"/>
</dbReference>
<gene>
    <name evidence="1" type="ORF">BWQ96_05125</name>
</gene>
<organism evidence="1 2">
    <name type="scientific">Gracilariopsis chorda</name>
    <dbReference type="NCBI Taxonomy" id="448386"/>
    <lineage>
        <taxon>Eukaryota</taxon>
        <taxon>Rhodophyta</taxon>
        <taxon>Florideophyceae</taxon>
        <taxon>Rhodymeniophycidae</taxon>
        <taxon>Gracilariales</taxon>
        <taxon>Gracilariaceae</taxon>
        <taxon>Gracilariopsis</taxon>
    </lineage>
</organism>
<keyword evidence="1" id="KW-0575">Peroxidase</keyword>
<dbReference type="InterPro" id="IPR010255">
    <property type="entry name" value="Haem_peroxidase_sf"/>
</dbReference>
<dbReference type="GO" id="GO:0020037">
    <property type="term" value="F:heme binding"/>
    <property type="evidence" value="ECO:0007669"/>
    <property type="project" value="InterPro"/>
</dbReference>
<sequence>MIRIIIEEGVKGDPNPISSFSRAAIHDCITATTSKPHSGCNASLRLDEEINNMESDGLESPVNFLRLHFPVMANQLYALFADGPQLGAEVAMNVSSGPNVIGKLVSSAKPRVVDDGRDTVDGELPSTLERWQFSSVGIHALGAFEDDNDNQKKPFTTNETSYSIDYPVNLVQRIDTKKNM</sequence>
<comment type="caution">
    <text evidence="1">The sequence shown here is derived from an EMBL/GenBank/DDBJ whole genome shotgun (WGS) entry which is preliminary data.</text>
</comment>
<dbReference type="SUPFAM" id="SSF48113">
    <property type="entry name" value="Heme-dependent peroxidases"/>
    <property type="match status" value="1"/>
</dbReference>
<reference evidence="1 2" key="1">
    <citation type="journal article" date="2018" name="Mol. Biol. Evol.">
        <title>Analysis of the draft genome of the red seaweed Gracilariopsis chorda provides insights into genome size evolution in Rhodophyta.</title>
        <authorList>
            <person name="Lee J."/>
            <person name="Yang E.C."/>
            <person name="Graf L."/>
            <person name="Yang J.H."/>
            <person name="Qiu H."/>
            <person name="Zel Zion U."/>
            <person name="Chan C.X."/>
            <person name="Stephens T.G."/>
            <person name="Weber A.P.M."/>
            <person name="Boo G.H."/>
            <person name="Boo S.M."/>
            <person name="Kim K.M."/>
            <person name="Shin Y."/>
            <person name="Jung M."/>
            <person name="Lee S.J."/>
            <person name="Yim H.S."/>
            <person name="Lee J.H."/>
            <person name="Bhattacharya D."/>
            <person name="Yoon H.S."/>
        </authorList>
    </citation>
    <scope>NUCLEOTIDE SEQUENCE [LARGE SCALE GENOMIC DNA]</scope>
    <source>
        <strain evidence="1 2">SKKU-2015</strain>
        <tissue evidence="1">Whole body</tissue>
    </source>
</reference>
<dbReference type="EMBL" id="NBIV01000070">
    <property type="protein sequence ID" value="PXF45086.1"/>
    <property type="molecule type" value="Genomic_DNA"/>
</dbReference>
<proteinExistence type="predicted"/>
<dbReference type="Proteomes" id="UP000247409">
    <property type="component" value="Unassembled WGS sequence"/>
</dbReference>
<accession>A0A2V3ISI5</accession>
<evidence type="ECO:0000313" key="1">
    <source>
        <dbReference type="EMBL" id="PXF45086.1"/>
    </source>
</evidence>
<dbReference type="OrthoDB" id="2113341at2759"/>
<protein>
    <submittedName>
        <fullName evidence="1">L-ascorbate peroxidase 5, peroxisomal</fullName>
    </submittedName>
</protein>
<dbReference type="GO" id="GO:0006979">
    <property type="term" value="P:response to oxidative stress"/>
    <property type="evidence" value="ECO:0007669"/>
    <property type="project" value="InterPro"/>
</dbReference>
<keyword evidence="2" id="KW-1185">Reference proteome</keyword>
<name>A0A2V3ISI5_9FLOR</name>
<evidence type="ECO:0000313" key="2">
    <source>
        <dbReference type="Proteomes" id="UP000247409"/>
    </source>
</evidence>
<dbReference type="AlphaFoldDB" id="A0A2V3ISI5"/>